<organism evidence="2 3">
    <name type="scientific">Vicia faba</name>
    <name type="common">Broad bean</name>
    <name type="synonym">Faba vulgaris</name>
    <dbReference type="NCBI Taxonomy" id="3906"/>
    <lineage>
        <taxon>Eukaryota</taxon>
        <taxon>Viridiplantae</taxon>
        <taxon>Streptophyta</taxon>
        <taxon>Embryophyta</taxon>
        <taxon>Tracheophyta</taxon>
        <taxon>Spermatophyta</taxon>
        <taxon>Magnoliopsida</taxon>
        <taxon>eudicotyledons</taxon>
        <taxon>Gunneridae</taxon>
        <taxon>Pentapetalae</taxon>
        <taxon>rosids</taxon>
        <taxon>fabids</taxon>
        <taxon>Fabales</taxon>
        <taxon>Fabaceae</taxon>
        <taxon>Papilionoideae</taxon>
        <taxon>50 kb inversion clade</taxon>
        <taxon>NPAAA clade</taxon>
        <taxon>Hologalegina</taxon>
        <taxon>IRL clade</taxon>
        <taxon>Fabeae</taxon>
        <taxon>Vicia</taxon>
    </lineage>
</organism>
<dbReference type="Proteomes" id="UP001157006">
    <property type="component" value="Chromosome 3"/>
</dbReference>
<keyword evidence="1" id="KW-1133">Transmembrane helix</keyword>
<name>A0AAV1A2H9_VICFA</name>
<feature type="transmembrane region" description="Helical" evidence="1">
    <location>
        <begin position="6"/>
        <end position="33"/>
    </location>
</feature>
<dbReference type="EMBL" id="OX451738">
    <property type="protein sequence ID" value="CAI8604784.1"/>
    <property type="molecule type" value="Genomic_DNA"/>
</dbReference>
<keyword evidence="3" id="KW-1185">Reference proteome</keyword>
<accession>A0AAV1A2H9</accession>
<evidence type="ECO:0000313" key="2">
    <source>
        <dbReference type="EMBL" id="CAI8604784.1"/>
    </source>
</evidence>
<keyword evidence="1" id="KW-0472">Membrane</keyword>
<dbReference type="AlphaFoldDB" id="A0AAV1A2H9"/>
<evidence type="ECO:0000256" key="1">
    <source>
        <dbReference type="SAM" id="Phobius"/>
    </source>
</evidence>
<protein>
    <submittedName>
        <fullName evidence="2">Uncharacterized protein</fullName>
    </submittedName>
</protein>
<gene>
    <name evidence="2" type="ORF">VFH_III150160</name>
</gene>
<keyword evidence="1" id="KW-0812">Transmembrane</keyword>
<reference evidence="2 3" key="1">
    <citation type="submission" date="2023-01" db="EMBL/GenBank/DDBJ databases">
        <authorList>
            <person name="Kreplak J."/>
        </authorList>
    </citation>
    <scope>NUCLEOTIDE SEQUENCE [LARGE SCALE GENOMIC DNA]</scope>
</reference>
<sequence>MCTFQLVFIIELIYVCAWAMVDGLVLMTAWFLVNRWDDFPYAFDNMMQGSLCPKIRTVYRVCADLQSVGKDFGTILIVNWFFPFSAEHIFYFETSTWLQLMFCSNVFCTNITFF</sequence>
<proteinExistence type="predicted"/>
<evidence type="ECO:0000313" key="3">
    <source>
        <dbReference type="Proteomes" id="UP001157006"/>
    </source>
</evidence>